<dbReference type="EC" id="2.7.11.1" evidence="2"/>
<dbReference type="GO" id="GO:0004674">
    <property type="term" value="F:protein serine/threonine kinase activity"/>
    <property type="evidence" value="ECO:0007669"/>
    <property type="project" value="UniProtKB-KW"/>
</dbReference>
<keyword evidence="5" id="KW-0808">Transferase</keyword>
<dbReference type="SUPFAM" id="SSF56112">
    <property type="entry name" value="Protein kinase-like (PK-like)"/>
    <property type="match status" value="1"/>
</dbReference>
<dbReference type="PROSITE" id="PS50011">
    <property type="entry name" value="PROTEIN_KINASE_DOM"/>
    <property type="match status" value="1"/>
</dbReference>
<comment type="catalytic activity">
    <reaction evidence="16">
        <text>L-seryl-[protein] + ATP = O-phospho-L-seryl-[protein] + ADP + H(+)</text>
        <dbReference type="Rhea" id="RHEA:17989"/>
        <dbReference type="Rhea" id="RHEA-COMP:9863"/>
        <dbReference type="Rhea" id="RHEA-COMP:11604"/>
        <dbReference type="ChEBI" id="CHEBI:15378"/>
        <dbReference type="ChEBI" id="CHEBI:29999"/>
        <dbReference type="ChEBI" id="CHEBI:30616"/>
        <dbReference type="ChEBI" id="CHEBI:83421"/>
        <dbReference type="ChEBI" id="CHEBI:456216"/>
        <dbReference type="EC" id="2.7.11.1"/>
    </reaction>
</comment>
<keyword evidence="12" id="KW-0472">Membrane</keyword>
<keyword evidence="9 20" id="KW-0418">Kinase</keyword>
<keyword evidence="11" id="KW-1133">Transmembrane helix</keyword>
<dbReference type="Gene3D" id="2.60.120.430">
    <property type="entry name" value="Galactose-binding lectin"/>
    <property type="match status" value="2"/>
</dbReference>
<keyword evidence="10 17" id="KW-0067">ATP-binding</keyword>
<dbReference type="Gene3D" id="3.30.200.20">
    <property type="entry name" value="Phosphorylase Kinase, domain 1"/>
    <property type="match status" value="1"/>
</dbReference>
<evidence type="ECO:0000256" key="3">
    <source>
        <dbReference type="ARBA" id="ARBA00022475"/>
    </source>
</evidence>
<dbReference type="GO" id="GO:0005886">
    <property type="term" value="C:plasma membrane"/>
    <property type="evidence" value="ECO:0007669"/>
    <property type="project" value="UniProtKB-SubCell"/>
</dbReference>
<comment type="subcellular location">
    <subcellularLocation>
        <location evidence="1">Cell membrane</location>
        <topology evidence="1">Single-pass type I membrane protein</topology>
    </subcellularLocation>
</comment>
<evidence type="ECO:0000256" key="9">
    <source>
        <dbReference type="ARBA" id="ARBA00022777"/>
    </source>
</evidence>
<comment type="catalytic activity">
    <reaction evidence="15">
        <text>L-threonyl-[protein] + ATP = O-phospho-L-threonyl-[protein] + ADP + H(+)</text>
        <dbReference type="Rhea" id="RHEA:46608"/>
        <dbReference type="Rhea" id="RHEA-COMP:11060"/>
        <dbReference type="Rhea" id="RHEA-COMP:11605"/>
        <dbReference type="ChEBI" id="CHEBI:15378"/>
        <dbReference type="ChEBI" id="CHEBI:30013"/>
        <dbReference type="ChEBI" id="CHEBI:30616"/>
        <dbReference type="ChEBI" id="CHEBI:61977"/>
        <dbReference type="ChEBI" id="CHEBI:456216"/>
        <dbReference type="EC" id="2.7.11.1"/>
    </reaction>
</comment>
<dbReference type="Gene3D" id="1.10.510.10">
    <property type="entry name" value="Transferase(Phosphotransferase) domain 1"/>
    <property type="match status" value="1"/>
</dbReference>
<accession>A0AAV9CBS3</accession>
<reference evidence="20" key="2">
    <citation type="submission" date="2023-06" db="EMBL/GenBank/DDBJ databases">
        <authorList>
            <person name="Ma L."/>
            <person name="Liu K.-W."/>
            <person name="Li Z."/>
            <person name="Hsiao Y.-Y."/>
            <person name="Qi Y."/>
            <person name="Fu T."/>
            <person name="Tang G."/>
            <person name="Zhang D."/>
            <person name="Sun W.-H."/>
            <person name="Liu D.-K."/>
            <person name="Li Y."/>
            <person name="Chen G.-Z."/>
            <person name="Liu X.-D."/>
            <person name="Liao X.-Y."/>
            <person name="Jiang Y.-T."/>
            <person name="Yu X."/>
            <person name="Hao Y."/>
            <person name="Huang J."/>
            <person name="Zhao X.-W."/>
            <person name="Ke S."/>
            <person name="Chen Y.-Y."/>
            <person name="Wu W.-L."/>
            <person name="Hsu J.-L."/>
            <person name="Lin Y.-F."/>
            <person name="Huang M.-D."/>
            <person name="Li C.-Y."/>
            <person name="Huang L."/>
            <person name="Wang Z.-W."/>
            <person name="Zhao X."/>
            <person name="Zhong W.-Y."/>
            <person name="Peng D.-H."/>
            <person name="Ahmad S."/>
            <person name="Lan S."/>
            <person name="Zhang J.-S."/>
            <person name="Tsai W.-C."/>
            <person name="Van De Peer Y."/>
            <person name="Liu Z.-J."/>
        </authorList>
    </citation>
    <scope>NUCLEOTIDE SEQUENCE</scope>
    <source>
        <strain evidence="20">CP</strain>
        <tissue evidence="20">Leaves</tissue>
    </source>
</reference>
<dbReference type="InterPro" id="IPR024788">
    <property type="entry name" value="Malectin-like_Carb-bd_dom"/>
</dbReference>
<evidence type="ECO:0000256" key="18">
    <source>
        <dbReference type="SAM" id="MobiDB-lite"/>
    </source>
</evidence>
<organism evidence="20 21">
    <name type="scientific">Acorus calamus</name>
    <name type="common">Sweet flag</name>
    <dbReference type="NCBI Taxonomy" id="4465"/>
    <lineage>
        <taxon>Eukaryota</taxon>
        <taxon>Viridiplantae</taxon>
        <taxon>Streptophyta</taxon>
        <taxon>Embryophyta</taxon>
        <taxon>Tracheophyta</taxon>
        <taxon>Spermatophyta</taxon>
        <taxon>Magnoliopsida</taxon>
        <taxon>Liliopsida</taxon>
        <taxon>Acoraceae</taxon>
        <taxon>Acorus</taxon>
    </lineage>
</organism>
<keyword evidence="6" id="KW-0812">Transmembrane</keyword>
<dbReference type="InterPro" id="IPR000719">
    <property type="entry name" value="Prot_kinase_dom"/>
</dbReference>
<gene>
    <name evidence="20" type="primary">FER</name>
    <name evidence="20" type="ORF">QJS10_CPB20g00074</name>
</gene>
<comment type="caution">
    <text evidence="20">The sequence shown here is derived from an EMBL/GenBank/DDBJ whole genome shotgun (WGS) entry which is preliminary data.</text>
</comment>
<evidence type="ECO:0000256" key="7">
    <source>
        <dbReference type="ARBA" id="ARBA00022729"/>
    </source>
</evidence>
<evidence type="ECO:0000256" key="12">
    <source>
        <dbReference type="ARBA" id="ARBA00023136"/>
    </source>
</evidence>
<evidence type="ECO:0000256" key="5">
    <source>
        <dbReference type="ARBA" id="ARBA00022679"/>
    </source>
</evidence>
<evidence type="ECO:0000256" key="8">
    <source>
        <dbReference type="ARBA" id="ARBA00022741"/>
    </source>
</evidence>
<dbReference type="Proteomes" id="UP001180020">
    <property type="component" value="Unassembled WGS sequence"/>
</dbReference>
<dbReference type="PANTHER" id="PTHR34590">
    <property type="entry name" value="OS03G0124300 PROTEIN-RELATED"/>
    <property type="match status" value="1"/>
</dbReference>
<sequence length="851" mass="93326">MSFSINPISAQKSTYVPSDNILVNCGSSDNFTADGRTWVGDTNSNYAVGTDKTITAIPASQDPSVPTVPYMTARIFQTQFTYSFTVSPGRKFIRLYFYPSNYTNPNFVDSDSFFSVSAGPFTLLSNFSALFTGRSSVIREFSMNVSSNALKLTFAPAPTPKNAFAFVNGIEIVSMPDFFHLSLNELDQPIIVGMTSTFVVDQYTTLQTVPRLNVGGNMVNPPDDSGPLYRTWENDEQYIDAAASGVTYSKDPNVTIKYPASIPSYIAPAQVYGTARSMGPNSSLNLKFNLTWIINIDAGFNYLVRLHFCEIAAPVSQINMRVFDIFINNQTADTGFDVIAQTNRMGLGVPVYKDYVVLVPDSTESQFLWIALHPNTDSKPTGYDAEMNGLEVFKVNDSTGSLAGPNPPMFMQKPANPTPGAPNNGSNRSHKSSAAIADGIIGGALALVLVLLVVWVVLKKSAGSSDCPSWWFPFSPYTTSMSSLPSKHCRHFSFAEIRDATNNFDEALLLGVGGFGKVYKGFIDNGATRVAIKRGNPLSEQGVHEFKTEIEMLSKLRHRHLVSLIGYCEEDCEMILVYDYMGQGTLREHLYRTQNPPIPWKQRLDICIGAARGLHYLHTGVKHPIIHRDVKTTNILLDDNWVAKVSDFGLSRTGPTALGDTHVTTVVKGSFGYLDPEYFLRQQLTEKSDVYSFGVVLFEVLCARPALNKALPAEEVCLAEWGMECVKRGTIGSIVDPYLKGKIAPECLKKFAETAKKCVEEQWIDRPAIGDVLWNLELALQLQEGAEDGGGVFEADTNDDEVPLALENEPSSWFSMRIGSSVSLGGRSEDSSGSALTPSAVFSQILNPTGR</sequence>
<keyword evidence="13" id="KW-0325">Glycoprotein</keyword>
<dbReference type="FunFam" id="3.30.200.20:FF:000645">
    <property type="entry name" value="Receptor-like protein kinase FERONIA"/>
    <property type="match status" value="1"/>
</dbReference>
<keyword evidence="14" id="KW-0278">Fertilization</keyword>
<protein>
    <recommendedName>
        <fullName evidence="2">non-specific serine/threonine protein kinase</fullName>
        <ecNumber evidence="2">2.7.11.1</ecNumber>
    </recommendedName>
</protein>
<dbReference type="InterPro" id="IPR017441">
    <property type="entry name" value="Protein_kinase_ATP_BS"/>
</dbReference>
<keyword evidence="21" id="KW-1185">Reference proteome</keyword>
<evidence type="ECO:0000256" key="15">
    <source>
        <dbReference type="ARBA" id="ARBA00047899"/>
    </source>
</evidence>
<dbReference type="FunFam" id="2.60.120.430:FF:000003">
    <property type="entry name" value="FERONIA receptor-like kinase"/>
    <property type="match status" value="1"/>
</dbReference>
<dbReference type="GO" id="GO:0005524">
    <property type="term" value="F:ATP binding"/>
    <property type="evidence" value="ECO:0007669"/>
    <property type="project" value="UniProtKB-UniRule"/>
</dbReference>
<feature type="region of interest" description="Disordered" evidence="18">
    <location>
        <begin position="404"/>
        <end position="430"/>
    </location>
</feature>
<evidence type="ECO:0000256" key="10">
    <source>
        <dbReference type="ARBA" id="ARBA00022840"/>
    </source>
</evidence>
<keyword evidence="7" id="KW-0732">Signal</keyword>
<feature type="domain" description="Protein kinase" evidence="19">
    <location>
        <begin position="504"/>
        <end position="778"/>
    </location>
</feature>
<dbReference type="PANTHER" id="PTHR34590:SF5">
    <property type="entry name" value="OS04G0586500 PROTEIN"/>
    <property type="match status" value="1"/>
</dbReference>
<dbReference type="GO" id="GO:0004714">
    <property type="term" value="F:transmembrane receptor protein tyrosine kinase activity"/>
    <property type="evidence" value="ECO:0007669"/>
    <property type="project" value="InterPro"/>
</dbReference>
<evidence type="ECO:0000256" key="4">
    <source>
        <dbReference type="ARBA" id="ARBA00022527"/>
    </source>
</evidence>
<evidence type="ECO:0000313" key="20">
    <source>
        <dbReference type="EMBL" id="KAK1286570.1"/>
    </source>
</evidence>
<dbReference type="PROSITE" id="PS00108">
    <property type="entry name" value="PROTEIN_KINASE_ST"/>
    <property type="match status" value="1"/>
</dbReference>
<dbReference type="SMART" id="SM00220">
    <property type="entry name" value="S_TKc"/>
    <property type="match status" value="1"/>
</dbReference>
<proteinExistence type="predicted"/>
<evidence type="ECO:0000256" key="14">
    <source>
        <dbReference type="ARBA" id="ARBA00023279"/>
    </source>
</evidence>
<dbReference type="FunFam" id="2.60.120.430:FF:000007">
    <property type="entry name" value="FERONIA receptor-like kinase"/>
    <property type="match status" value="1"/>
</dbReference>
<keyword evidence="4" id="KW-0723">Serine/threonine-protein kinase</keyword>
<dbReference type="InterPro" id="IPR011009">
    <property type="entry name" value="Kinase-like_dom_sf"/>
</dbReference>
<reference evidence="20" key="1">
    <citation type="journal article" date="2023" name="Nat. Commun.">
        <title>Diploid and tetraploid genomes of Acorus and the evolution of monocots.</title>
        <authorList>
            <person name="Ma L."/>
            <person name="Liu K.W."/>
            <person name="Li Z."/>
            <person name="Hsiao Y.Y."/>
            <person name="Qi Y."/>
            <person name="Fu T."/>
            <person name="Tang G.D."/>
            <person name="Zhang D."/>
            <person name="Sun W.H."/>
            <person name="Liu D.K."/>
            <person name="Li Y."/>
            <person name="Chen G.Z."/>
            <person name="Liu X.D."/>
            <person name="Liao X.Y."/>
            <person name="Jiang Y.T."/>
            <person name="Yu X."/>
            <person name="Hao Y."/>
            <person name="Huang J."/>
            <person name="Zhao X.W."/>
            <person name="Ke S."/>
            <person name="Chen Y.Y."/>
            <person name="Wu W.L."/>
            <person name="Hsu J.L."/>
            <person name="Lin Y.F."/>
            <person name="Huang M.D."/>
            <person name="Li C.Y."/>
            <person name="Huang L."/>
            <person name="Wang Z.W."/>
            <person name="Zhao X."/>
            <person name="Zhong W.Y."/>
            <person name="Peng D.H."/>
            <person name="Ahmad S."/>
            <person name="Lan S."/>
            <person name="Zhang J.S."/>
            <person name="Tsai W.C."/>
            <person name="Van de Peer Y."/>
            <person name="Liu Z.J."/>
        </authorList>
    </citation>
    <scope>NUCLEOTIDE SEQUENCE</scope>
    <source>
        <strain evidence="20">CP</strain>
    </source>
</reference>
<evidence type="ECO:0000313" key="21">
    <source>
        <dbReference type="Proteomes" id="UP001180020"/>
    </source>
</evidence>
<dbReference type="EMBL" id="JAUJYO010000020">
    <property type="protein sequence ID" value="KAK1286570.1"/>
    <property type="molecule type" value="Genomic_DNA"/>
</dbReference>
<evidence type="ECO:0000256" key="17">
    <source>
        <dbReference type="PROSITE-ProRule" id="PRU10141"/>
    </source>
</evidence>
<evidence type="ECO:0000256" key="11">
    <source>
        <dbReference type="ARBA" id="ARBA00022989"/>
    </source>
</evidence>
<dbReference type="PROSITE" id="PS00107">
    <property type="entry name" value="PROTEIN_KINASE_ATP"/>
    <property type="match status" value="1"/>
</dbReference>
<evidence type="ECO:0000256" key="2">
    <source>
        <dbReference type="ARBA" id="ARBA00012513"/>
    </source>
</evidence>
<dbReference type="AlphaFoldDB" id="A0AAV9CBS3"/>
<dbReference type="CDD" id="cd14066">
    <property type="entry name" value="STKc_IRAK"/>
    <property type="match status" value="1"/>
</dbReference>
<feature type="compositionally biased region" description="Low complexity" evidence="18">
    <location>
        <begin position="421"/>
        <end position="430"/>
    </location>
</feature>
<dbReference type="InterPro" id="IPR001245">
    <property type="entry name" value="Ser-Thr/Tyr_kinase_cat_dom"/>
</dbReference>
<dbReference type="Pfam" id="PF12819">
    <property type="entry name" value="Malectin_like"/>
    <property type="match status" value="1"/>
</dbReference>
<keyword evidence="3" id="KW-1003">Cell membrane</keyword>
<keyword evidence="8 17" id="KW-0547">Nucleotide-binding</keyword>
<evidence type="ECO:0000256" key="6">
    <source>
        <dbReference type="ARBA" id="ARBA00022692"/>
    </source>
</evidence>
<evidence type="ECO:0000256" key="16">
    <source>
        <dbReference type="ARBA" id="ARBA00048679"/>
    </source>
</evidence>
<feature type="binding site" evidence="17">
    <location>
        <position position="533"/>
    </location>
    <ligand>
        <name>ATP</name>
        <dbReference type="ChEBI" id="CHEBI:30616"/>
    </ligand>
</feature>
<evidence type="ECO:0000256" key="13">
    <source>
        <dbReference type="ARBA" id="ARBA00023180"/>
    </source>
</evidence>
<dbReference type="FunFam" id="1.10.510.10:FF:000058">
    <property type="entry name" value="Receptor-like protein kinase FERONIA"/>
    <property type="match status" value="1"/>
</dbReference>
<evidence type="ECO:0000259" key="19">
    <source>
        <dbReference type="PROSITE" id="PS50011"/>
    </source>
</evidence>
<dbReference type="Pfam" id="PF07714">
    <property type="entry name" value="PK_Tyr_Ser-Thr"/>
    <property type="match status" value="1"/>
</dbReference>
<evidence type="ECO:0000256" key="1">
    <source>
        <dbReference type="ARBA" id="ARBA00004251"/>
    </source>
</evidence>
<keyword evidence="20" id="KW-0675">Receptor</keyword>
<dbReference type="InterPro" id="IPR008271">
    <property type="entry name" value="Ser/Thr_kinase_AS"/>
</dbReference>
<name>A0AAV9CBS3_ACOCL</name>
<dbReference type="InterPro" id="IPR045272">
    <property type="entry name" value="ANXUR1/2-like"/>
</dbReference>